<evidence type="ECO:0000256" key="2">
    <source>
        <dbReference type="ARBA" id="ARBA00022692"/>
    </source>
</evidence>
<dbReference type="SMART" id="SM00724">
    <property type="entry name" value="TLC"/>
    <property type="match status" value="1"/>
</dbReference>
<dbReference type="EMBL" id="CP034209">
    <property type="protein sequence ID" value="QBZ63959.1"/>
    <property type="molecule type" value="Genomic_DNA"/>
</dbReference>
<comment type="subcellular location">
    <subcellularLocation>
        <location evidence="1">Membrane</location>
        <topology evidence="1">Multi-pass membrane protein</topology>
    </subcellularLocation>
</comment>
<dbReference type="GO" id="GO:0005783">
    <property type="term" value="C:endoplasmic reticulum"/>
    <property type="evidence" value="ECO:0007669"/>
    <property type="project" value="TreeGrafter"/>
</dbReference>
<keyword evidence="3" id="KW-1133">Transmembrane helix</keyword>
<dbReference type="PANTHER" id="PTHR13439">
    <property type="entry name" value="CT120 PROTEIN"/>
    <property type="match status" value="1"/>
</dbReference>
<evidence type="ECO:0000313" key="6">
    <source>
        <dbReference type="Proteomes" id="UP000294847"/>
    </source>
</evidence>
<proteinExistence type="predicted"/>
<evidence type="ECO:0000256" key="1">
    <source>
        <dbReference type="ARBA" id="ARBA00004141"/>
    </source>
</evidence>
<gene>
    <name evidence="5" type="ORF">PoMZ_05650</name>
</gene>
<dbReference type="InterPro" id="IPR006634">
    <property type="entry name" value="TLC-dom"/>
</dbReference>
<dbReference type="Pfam" id="PF03798">
    <property type="entry name" value="TRAM_LAG1_CLN8"/>
    <property type="match status" value="1"/>
</dbReference>
<evidence type="ECO:0000256" key="3">
    <source>
        <dbReference type="ARBA" id="ARBA00022989"/>
    </source>
</evidence>
<organism evidence="5 6">
    <name type="scientific">Pyricularia oryzae</name>
    <name type="common">Rice blast fungus</name>
    <name type="synonym">Magnaporthe oryzae</name>
    <dbReference type="NCBI Taxonomy" id="318829"/>
    <lineage>
        <taxon>Eukaryota</taxon>
        <taxon>Fungi</taxon>
        <taxon>Dikarya</taxon>
        <taxon>Ascomycota</taxon>
        <taxon>Pezizomycotina</taxon>
        <taxon>Sordariomycetes</taxon>
        <taxon>Sordariomycetidae</taxon>
        <taxon>Magnaporthales</taxon>
        <taxon>Pyriculariaceae</taxon>
        <taxon>Pyricularia</taxon>
    </lineage>
</organism>
<protein>
    <submittedName>
        <fullName evidence="5">Uncharacterized protein</fullName>
    </submittedName>
</protein>
<dbReference type="AlphaFoldDB" id="A0A4P7NP18"/>
<keyword evidence="4" id="KW-0472">Membrane</keyword>
<dbReference type="GO" id="GO:0055088">
    <property type="term" value="P:lipid homeostasis"/>
    <property type="evidence" value="ECO:0007669"/>
    <property type="project" value="TreeGrafter"/>
</dbReference>
<keyword evidence="2" id="KW-0812">Transmembrane</keyword>
<reference evidence="5 6" key="1">
    <citation type="journal article" date="2019" name="Mol. Biol. Evol.">
        <title>Blast fungal genomes show frequent chromosomal changes, gene gains and losses, and effector gene turnover.</title>
        <authorList>
            <person name="Gomez Luciano L.B."/>
            <person name="Jason Tsai I."/>
            <person name="Chuma I."/>
            <person name="Tosa Y."/>
            <person name="Chen Y.H."/>
            <person name="Li J.Y."/>
            <person name="Li M.Y."/>
            <person name="Jade Lu M.Y."/>
            <person name="Nakayashiki H."/>
            <person name="Li W.H."/>
        </authorList>
    </citation>
    <scope>NUCLEOTIDE SEQUENCE [LARGE SCALE GENOMIC DNA]</scope>
    <source>
        <strain evidence="5">MZ5-1-6</strain>
    </source>
</reference>
<dbReference type="PANTHER" id="PTHR13439:SF0">
    <property type="entry name" value="TOPOISOMERASE I DAMAGE AFFECTED PROTEIN 4"/>
    <property type="match status" value="1"/>
</dbReference>
<dbReference type="GO" id="GO:0016020">
    <property type="term" value="C:membrane"/>
    <property type="evidence" value="ECO:0007669"/>
    <property type="project" value="UniProtKB-SubCell"/>
</dbReference>
<evidence type="ECO:0000313" key="5">
    <source>
        <dbReference type="EMBL" id="QBZ63959.1"/>
    </source>
</evidence>
<dbReference type="InterPro" id="IPR050846">
    <property type="entry name" value="TLCD"/>
</dbReference>
<accession>A0A4P7NP18</accession>
<evidence type="ECO:0000256" key="4">
    <source>
        <dbReference type="ARBA" id="ARBA00023136"/>
    </source>
</evidence>
<sequence>MRDPFPIAPIPALSRAVQPIADMLHLPTLPLHIHEVLGAALFYTFIHMVVSPWISMKFWPDRYPINSKGKRMSWDSHVVSMVQSCLINVLALYVHFYDEERWEFNWEQRVWGYTGACAMIQSLAAGYFVWDLIITALHFETFGIGVLMHAISALTVYSFGYRPVFNYYATNFILYELSTPFLNIHWFFDKLGMTGTKAQLINGICLISVFFSCRLIWGNWQSALVYRDIWRAMRTSEIPVNSTIICGDFDGMKVAINPSPIPIWLVFAYFASNLTLNMLNVFWLFKMISAVKKRFTPAKEDPAAIKEKPASVSPKTGVTSGLQQTADALRKRNLPAEVLPVIDDDLGDMT</sequence>
<dbReference type="Proteomes" id="UP000294847">
    <property type="component" value="Chromosome 6"/>
</dbReference>
<name>A0A4P7NP18_PYROR</name>
<dbReference type="PROSITE" id="PS50922">
    <property type="entry name" value="TLC"/>
    <property type="match status" value="1"/>
</dbReference>